<evidence type="ECO:0000256" key="2">
    <source>
        <dbReference type="PROSITE-ProRule" id="PRU00117"/>
    </source>
</evidence>
<dbReference type="SMART" id="SM00322">
    <property type="entry name" value="KH"/>
    <property type="match status" value="3"/>
</dbReference>
<name>A0A7R9CIL7_TIMCR</name>
<protein>
    <recommendedName>
        <fullName evidence="4">K Homology domain-containing protein</fullName>
    </recommendedName>
</protein>
<proteinExistence type="predicted"/>
<sequence length="449" mass="47328">MAADSGMDTCPSPEMPDSRKRPLDGDVENGDTKRSHYGGADGTFHFKILVPSIAAGAIIGKGGETIAQLQKDAGARVKMSKANDFYPGDLKSSNVKILVPNSTAGMIIGKGGNYIKQIKEDSGSYVQISQKARDQTLQERCITVIGEMENNRSACHMILAKVVEDPQSGSCLNVSYADMSGPVANFNPTGSPYANQSGSQTPMFSSTANLNLNSNIGYSDQAAGEIIGAMTTLARYGILGMGLGLAGNNSSSHFLGVNPNTAANGASNVSGAFGPIGTMTSGGGGQSPGDRYSGSEGGYDPFRRHASPNVPLNNNSFGLGTSKGEPGEQKEMEIGENIVGAILGPGGRALVEIQQYSGATIQISKKGIYAPGTRNRIVTITGQSNSIKSAQYLIEQRVHEEEAKRARNNPLGLSNKIRNIVYLWPSGKMHNLYLKEPGLTPKPVTQAFF</sequence>
<dbReference type="SUPFAM" id="SSF54791">
    <property type="entry name" value="Eukaryotic type KH-domain (KH-domain type I)"/>
    <property type="match status" value="3"/>
</dbReference>
<feature type="domain" description="K Homology" evidence="4">
    <location>
        <begin position="326"/>
        <end position="399"/>
    </location>
</feature>
<evidence type="ECO:0000256" key="1">
    <source>
        <dbReference type="ARBA" id="ARBA00022737"/>
    </source>
</evidence>
<dbReference type="InterPro" id="IPR004088">
    <property type="entry name" value="KH_dom_type_1"/>
</dbReference>
<dbReference type="AlphaFoldDB" id="A0A7R9CIL7"/>
<feature type="compositionally biased region" description="Polar residues" evidence="3">
    <location>
        <begin position="310"/>
        <end position="319"/>
    </location>
</feature>
<dbReference type="GO" id="GO:0010468">
    <property type="term" value="P:regulation of gene expression"/>
    <property type="evidence" value="ECO:0007669"/>
    <property type="project" value="UniProtKB-ARBA"/>
</dbReference>
<dbReference type="CDD" id="cd09031">
    <property type="entry name" value="KH-I_NOVA_rpt3"/>
    <property type="match status" value="1"/>
</dbReference>
<dbReference type="InterPro" id="IPR047274">
    <property type="entry name" value="KH-I_NOVA_rpt3"/>
</dbReference>
<dbReference type="CDD" id="cd22436">
    <property type="entry name" value="KH-I_NOVA_rpt2"/>
    <property type="match status" value="1"/>
</dbReference>
<dbReference type="PANTHER" id="PTHR10288">
    <property type="entry name" value="KH DOMAIN CONTAINING RNA BINDING PROTEIN"/>
    <property type="match status" value="1"/>
</dbReference>
<evidence type="ECO:0000313" key="5">
    <source>
        <dbReference type="EMBL" id="CAD7396457.1"/>
    </source>
</evidence>
<dbReference type="Gene3D" id="3.30.1370.10">
    <property type="entry name" value="K Homology domain, type 1"/>
    <property type="match status" value="3"/>
</dbReference>
<evidence type="ECO:0000256" key="3">
    <source>
        <dbReference type="SAM" id="MobiDB-lite"/>
    </source>
</evidence>
<dbReference type="InterPro" id="IPR036612">
    <property type="entry name" value="KH_dom_type_1_sf"/>
</dbReference>
<feature type="region of interest" description="Disordered" evidence="3">
    <location>
        <begin position="304"/>
        <end position="327"/>
    </location>
</feature>
<feature type="region of interest" description="Disordered" evidence="3">
    <location>
        <begin position="1"/>
        <end position="36"/>
    </location>
</feature>
<feature type="compositionally biased region" description="Basic and acidic residues" evidence="3">
    <location>
        <begin position="16"/>
        <end position="34"/>
    </location>
</feature>
<dbReference type="Pfam" id="PF00013">
    <property type="entry name" value="KH_1"/>
    <property type="match status" value="3"/>
</dbReference>
<organism evidence="5">
    <name type="scientific">Timema cristinae</name>
    <name type="common">Walking stick</name>
    <dbReference type="NCBI Taxonomy" id="61476"/>
    <lineage>
        <taxon>Eukaryota</taxon>
        <taxon>Metazoa</taxon>
        <taxon>Ecdysozoa</taxon>
        <taxon>Arthropoda</taxon>
        <taxon>Hexapoda</taxon>
        <taxon>Insecta</taxon>
        <taxon>Pterygota</taxon>
        <taxon>Neoptera</taxon>
        <taxon>Polyneoptera</taxon>
        <taxon>Phasmatodea</taxon>
        <taxon>Timematodea</taxon>
        <taxon>Timematoidea</taxon>
        <taxon>Timematidae</taxon>
        <taxon>Timema</taxon>
    </lineage>
</organism>
<dbReference type="GO" id="GO:0003723">
    <property type="term" value="F:RNA binding"/>
    <property type="evidence" value="ECO:0007669"/>
    <property type="project" value="UniProtKB-UniRule"/>
</dbReference>
<gene>
    <name evidence="5" type="ORF">TCEB3V08_LOCUS3613</name>
</gene>
<keyword evidence="1" id="KW-0677">Repeat</keyword>
<feature type="domain" description="K Homology" evidence="4">
    <location>
        <begin position="42"/>
        <end position="87"/>
    </location>
</feature>
<dbReference type="InterPro" id="IPR004087">
    <property type="entry name" value="KH_dom"/>
</dbReference>
<dbReference type="EMBL" id="OC317363">
    <property type="protein sequence ID" value="CAD7396457.1"/>
    <property type="molecule type" value="Genomic_DNA"/>
</dbReference>
<dbReference type="FunFam" id="3.30.1370.10:FF:000022">
    <property type="entry name" value="RNA-binding protein Nova-1 isoform 1"/>
    <property type="match status" value="1"/>
</dbReference>
<accession>A0A7R9CIL7</accession>
<reference evidence="5" key="1">
    <citation type="submission" date="2020-11" db="EMBL/GenBank/DDBJ databases">
        <authorList>
            <person name="Tran Van P."/>
        </authorList>
    </citation>
    <scope>NUCLEOTIDE SEQUENCE</scope>
</reference>
<dbReference type="PROSITE" id="PS50084">
    <property type="entry name" value="KH_TYPE_1"/>
    <property type="match status" value="3"/>
</dbReference>
<feature type="domain" description="K Homology" evidence="4">
    <location>
        <begin position="91"/>
        <end position="163"/>
    </location>
</feature>
<dbReference type="InterPro" id="IPR047276">
    <property type="entry name" value="KH-I_NOVA_rpt2"/>
</dbReference>
<evidence type="ECO:0000259" key="4">
    <source>
        <dbReference type="SMART" id="SM00322"/>
    </source>
</evidence>
<keyword evidence="2" id="KW-0694">RNA-binding</keyword>